<accession>A0A9N9X661</accession>
<evidence type="ECO:0000313" key="3">
    <source>
        <dbReference type="Proteomes" id="UP001153709"/>
    </source>
</evidence>
<feature type="non-terminal residue" evidence="2">
    <location>
        <position position="109"/>
    </location>
</feature>
<keyword evidence="1" id="KW-0812">Transmembrane</keyword>
<keyword evidence="1" id="KW-1133">Transmembrane helix</keyword>
<feature type="transmembrane region" description="Helical" evidence="1">
    <location>
        <begin position="48"/>
        <end position="66"/>
    </location>
</feature>
<gene>
    <name evidence="2" type="ORF">DIABBA_LOCUS356</name>
</gene>
<sequence length="109" mass="13066">MMKSLTINGKTLEQVEIKVLIERARTIFNKMRKVLCARELKIDLRVRLARCYIFSILLYGIEAWILNASTTKKLKAFKLWVNRRILKISWTEHVTNNEDMRRVNKRMEI</sequence>
<dbReference type="OrthoDB" id="8196546at2759"/>
<reference evidence="2" key="1">
    <citation type="submission" date="2022-01" db="EMBL/GenBank/DDBJ databases">
        <authorList>
            <person name="King R."/>
        </authorList>
    </citation>
    <scope>NUCLEOTIDE SEQUENCE</scope>
</reference>
<name>A0A9N9X661_DIABA</name>
<dbReference type="AlphaFoldDB" id="A0A9N9X661"/>
<dbReference type="EMBL" id="OU898276">
    <property type="protein sequence ID" value="CAG9826217.1"/>
    <property type="molecule type" value="Genomic_DNA"/>
</dbReference>
<evidence type="ECO:0000256" key="1">
    <source>
        <dbReference type="SAM" id="Phobius"/>
    </source>
</evidence>
<proteinExistence type="predicted"/>
<keyword evidence="3" id="KW-1185">Reference proteome</keyword>
<dbReference type="Proteomes" id="UP001153709">
    <property type="component" value="Chromosome 1"/>
</dbReference>
<evidence type="ECO:0000313" key="2">
    <source>
        <dbReference type="EMBL" id="CAG9826217.1"/>
    </source>
</evidence>
<keyword evidence="1" id="KW-0472">Membrane</keyword>
<protein>
    <submittedName>
        <fullName evidence="2">Uncharacterized protein</fullName>
    </submittedName>
</protein>
<organism evidence="2 3">
    <name type="scientific">Diabrotica balteata</name>
    <name type="common">Banded cucumber beetle</name>
    <dbReference type="NCBI Taxonomy" id="107213"/>
    <lineage>
        <taxon>Eukaryota</taxon>
        <taxon>Metazoa</taxon>
        <taxon>Ecdysozoa</taxon>
        <taxon>Arthropoda</taxon>
        <taxon>Hexapoda</taxon>
        <taxon>Insecta</taxon>
        <taxon>Pterygota</taxon>
        <taxon>Neoptera</taxon>
        <taxon>Endopterygota</taxon>
        <taxon>Coleoptera</taxon>
        <taxon>Polyphaga</taxon>
        <taxon>Cucujiformia</taxon>
        <taxon>Chrysomeloidea</taxon>
        <taxon>Chrysomelidae</taxon>
        <taxon>Galerucinae</taxon>
        <taxon>Diabroticina</taxon>
        <taxon>Diabroticites</taxon>
        <taxon>Diabrotica</taxon>
    </lineage>
</organism>